<reference evidence="1 2" key="1">
    <citation type="submission" date="2019-09" db="EMBL/GenBank/DDBJ databases">
        <title>Whole genome shotgun sequencing (WGS) of Ellagibacter isourolithinifaciens DSM 104140(T) and Adlercreutzia muris DSM 29508(T).</title>
        <authorList>
            <person name="Stoll D.A."/>
            <person name="Danylec N."/>
            <person name="Huch M."/>
        </authorList>
    </citation>
    <scope>NUCLEOTIDE SEQUENCE [LARGE SCALE GENOMIC DNA]</scope>
    <source>
        <strain evidence="1 2">DSM 104140</strain>
    </source>
</reference>
<proteinExistence type="predicted"/>
<protein>
    <submittedName>
        <fullName evidence="1">Uncharacterized protein</fullName>
    </submittedName>
</protein>
<dbReference type="EMBL" id="WAJR01000041">
    <property type="protein sequence ID" value="KAB1635972.1"/>
    <property type="molecule type" value="Genomic_DNA"/>
</dbReference>
<dbReference type="AlphaFoldDB" id="A0A6N6NJ65"/>
<gene>
    <name evidence="1" type="ORF">F8C90_10315</name>
</gene>
<keyword evidence="2" id="KW-1185">Reference proteome</keyword>
<accession>A0A6N6NJ65</accession>
<organism evidence="1 2">
    <name type="scientific">Ellagibacter isourolithinifaciens</name>
    <dbReference type="NCBI Taxonomy" id="2137581"/>
    <lineage>
        <taxon>Bacteria</taxon>
        <taxon>Bacillati</taxon>
        <taxon>Actinomycetota</taxon>
        <taxon>Coriobacteriia</taxon>
        <taxon>Eggerthellales</taxon>
        <taxon>Eggerthellaceae</taxon>
        <taxon>Ellagibacter</taxon>
    </lineage>
</organism>
<comment type="caution">
    <text evidence="1">The sequence shown here is derived from an EMBL/GenBank/DDBJ whole genome shotgun (WGS) entry which is preliminary data.</text>
</comment>
<evidence type="ECO:0000313" key="2">
    <source>
        <dbReference type="Proteomes" id="UP000468668"/>
    </source>
</evidence>
<evidence type="ECO:0000313" key="1">
    <source>
        <dbReference type="EMBL" id="KAB1635972.1"/>
    </source>
</evidence>
<name>A0A6N6NJ65_9ACTN</name>
<dbReference type="Proteomes" id="UP000468668">
    <property type="component" value="Unassembled WGS sequence"/>
</dbReference>
<sequence>MLFRMEEEIGLYPVENDGAMGHAIDSEKALAPATHQSLVAWKRMRDGLSDGSVSSEEYEVCKASSFRG</sequence>